<evidence type="ECO:0000313" key="2">
    <source>
        <dbReference type="EMBL" id="MFD1836441.1"/>
    </source>
</evidence>
<evidence type="ECO:0008006" key="4">
    <source>
        <dbReference type="Google" id="ProtNLM"/>
    </source>
</evidence>
<keyword evidence="1" id="KW-0472">Membrane</keyword>
<evidence type="ECO:0000256" key="1">
    <source>
        <dbReference type="SAM" id="Phobius"/>
    </source>
</evidence>
<dbReference type="RefSeq" id="WP_343905918.1">
    <property type="nucleotide sequence ID" value="NZ_BAAAIS010000003.1"/>
</dbReference>
<proteinExistence type="predicted"/>
<feature type="transmembrane region" description="Helical" evidence="1">
    <location>
        <begin position="73"/>
        <end position="94"/>
    </location>
</feature>
<feature type="transmembrane region" description="Helical" evidence="1">
    <location>
        <begin position="106"/>
        <end position="124"/>
    </location>
</feature>
<organism evidence="2 3">
    <name type="scientific">Brachybacterium rhamnosum</name>
    <dbReference type="NCBI Taxonomy" id="173361"/>
    <lineage>
        <taxon>Bacteria</taxon>
        <taxon>Bacillati</taxon>
        <taxon>Actinomycetota</taxon>
        <taxon>Actinomycetes</taxon>
        <taxon>Micrococcales</taxon>
        <taxon>Dermabacteraceae</taxon>
        <taxon>Brachybacterium</taxon>
    </lineage>
</organism>
<dbReference type="Proteomes" id="UP001597280">
    <property type="component" value="Unassembled WGS sequence"/>
</dbReference>
<sequence length="144" mass="15858">MARHFAKAFERVVRIAAYAALLISGIGVLAWTPQSYEGISLAFTYAWGIFQVLGGGVALIALLARRVLWEWRVVLLAALGVGLYAGLSWVQVFTEAAVHMGRAGDITALFLLLVARWAMLWVKVEEAEALQLARQEAVQEDAWD</sequence>
<gene>
    <name evidence="2" type="ORF">ACFSDA_15355</name>
</gene>
<protein>
    <recommendedName>
        <fullName evidence="4">DUF4345 domain-containing protein</fullName>
    </recommendedName>
</protein>
<evidence type="ECO:0000313" key="3">
    <source>
        <dbReference type="Proteomes" id="UP001597280"/>
    </source>
</evidence>
<comment type="caution">
    <text evidence="2">The sequence shown here is derived from an EMBL/GenBank/DDBJ whole genome shotgun (WGS) entry which is preliminary data.</text>
</comment>
<feature type="transmembrane region" description="Helical" evidence="1">
    <location>
        <begin position="44"/>
        <end position="64"/>
    </location>
</feature>
<feature type="transmembrane region" description="Helical" evidence="1">
    <location>
        <begin position="12"/>
        <end position="32"/>
    </location>
</feature>
<accession>A0ABW4Q0E2</accession>
<dbReference type="EMBL" id="JBHUFL010000003">
    <property type="protein sequence ID" value="MFD1836441.1"/>
    <property type="molecule type" value="Genomic_DNA"/>
</dbReference>
<keyword evidence="1" id="KW-1133">Transmembrane helix</keyword>
<name>A0ABW4Q0E2_9MICO</name>
<keyword evidence="1" id="KW-0812">Transmembrane</keyword>
<reference evidence="3" key="1">
    <citation type="journal article" date="2019" name="Int. J. Syst. Evol. Microbiol.">
        <title>The Global Catalogue of Microorganisms (GCM) 10K type strain sequencing project: providing services to taxonomists for standard genome sequencing and annotation.</title>
        <authorList>
            <consortium name="The Broad Institute Genomics Platform"/>
            <consortium name="The Broad Institute Genome Sequencing Center for Infectious Disease"/>
            <person name="Wu L."/>
            <person name="Ma J."/>
        </authorList>
    </citation>
    <scope>NUCLEOTIDE SEQUENCE [LARGE SCALE GENOMIC DNA]</scope>
    <source>
        <strain evidence="3">JCM 11650</strain>
    </source>
</reference>
<keyword evidence="3" id="KW-1185">Reference proteome</keyword>